<protein>
    <submittedName>
        <fullName evidence="2">Uncharacterized protein</fullName>
    </submittedName>
</protein>
<dbReference type="OrthoDB" id="10327263at2759"/>
<evidence type="ECO:0000313" key="3">
    <source>
        <dbReference type="Proteomes" id="UP000001056"/>
    </source>
</evidence>
<name>Q2GX54_CHAGB</name>
<feature type="region of interest" description="Disordered" evidence="1">
    <location>
        <begin position="87"/>
        <end position="116"/>
    </location>
</feature>
<feature type="compositionally biased region" description="Polar residues" evidence="1">
    <location>
        <begin position="167"/>
        <end position="182"/>
    </location>
</feature>
<accession>Q2GX54</accession>
<feature type="region of interest" description="Disordered" evidence="1">
    <location>
        <begin position="167"/>
        <end position="209"/>
    </location>
</feature>
<proteinExistence type="predicted"/>
<feature type="compositionally biased region" description="Basic and acidic residues" evidence="1">
    <location>
        <begin position="187"/>
        <end position="198"/>
    </location>
</feature>
<dbReference type="InParanoid" id="Q2GX54"/>
<sequence length="315" mass="35454">MAQGILDPASMSLEILPEATEEAIDMLFRWKSSAELSEQLDRINDEDVWRFMSDTFNGNNGSYFEDSLDSVPANLTVGEEVDITTMDTTKELDPIEETDKTDKQHGTESSGDDYPESLALTARSEAGNYDHGASLALTPEVLPDEYESIVADTMDDCFFLLGQDSVQTDSDSVPHQSNNPQQPWAPDIHETVQDDSEPRVQSPVSHDLGDNKQFESQQFADFMNNYGQFDDFDPSQPSFFGMNWDQFFDPPLETQYPINMQSAYWQAALSEWIKLRVPHNPQQTEANPFAQFPPMVVAPLVVIQTLGPAVFNRYP</sequence>
<dbReference type="RefSeq" id="XP_001225106.1">
    <property type="nucleotide sequence ID" value="XM_001225105.1"/>
</dbReference>
<feature type="compositionally biased region" description="Basic and acidic residues" evidence="1">
    <location>
        <begin position="88"/>
        <end position="106"/>
    </location>
</feature>
<dbReference type="EMBL" id="CH408033">
    <property type="protein sequence ID" value="EAQ86197.1"/>
    <property type="molecule type" value="Genomic_DNA"/>
</dbReference>
<evidence type="ECO:0000313" key="2">
    <source>
        <dbReference type="EMBL" id="EAQ86197.1"/>
    </source>
</evidence>
<keyword evidence="3" id="KW-1185">Reference proteome</keyword>
<gene>
    <name evidence="2" type="ORF">CHGG_07450</name>
</gene>
<dbReference type="GeneID" id="4393650"/>
<organism evidence="2 3">
    <name type="scientific">Chaetomium globosum (strain ATCC 6205 / CBS 148.51 / DSM 1962 / NBRC 6347 / NRRL 1970)</name>
    <name type="common">Soil fungus</name>
    <dbReference type="NCBI Taxonomy" id="306901"/>
    <lineage>
        <taxon>Eukaryota</taxon>
        <taxon>Fungi</taxon>
        <taxon>Dikarya</taxon>
        <taxon>Ascomycota</taxon>
        <taxon>Pezizomycotina</taxon>
        <taxon>Sordariomycetes</taxon>
        <taxon>Sordariomycetidae</taxon>
        <taxon>Sordariales</taxon>
        <taxon>Chaetomiaceae</taxon>
        <taxon>Chaetomium</taxon>
    </lineage>
</organism>
<evidence type="ECO:0000256" key="1">
    <source>
        <dbReference type="SAM" id="MobiDB-lite"/>
    </source>
</evidence>
<dbReference type="HOGENOM" id="CLU_882781_0_0_1"/>
<dbReference type="VEuPathDB" id="FungiDB:CHGG_07450"/>
<dbReference type="Proteomes" id="UP000001056">
    <property type="component" value="Unassembled WGS sequence"/>
</dbReference>
<dbReference type="AlphaFoldDB" id="Q2GX54"/>
<reference evidence="3" key="1">
    <citation type="journal article" date="2015" name="Genome Announc.">
        <title>Draft genome sequence of the cellulolytic fungus Chaetomium globosum.</title>
        <authorList>
            <person name="Cuomo C.A."/>
            <person name="Untereiner W.A."/>
            <person name="Ma L.-J."/>
            <person name="Grabherr M."/>
            <person name="Birren B.W."/>
        </authorList>
    </citation>
    <scope>NUCLEOTIDE SEQUENCE [LARGE SCALE GENOMIC DNA]</scope>
    <source>
        <strain evidence="3">ATCC 6205 / CBS 148.51 / DSM 1962 / NBRC 6347 / NRRL 1970</strain>
    </source>
</reference>